<evidence type="ECO:0000256" key="1">
    <source>
        <dbReference type="SAM" id="MobiDB-lite"/>
    </source>
</evidence>
<keyword evidence="2" id="KW-1133">Transmembrane helix</keyword>
<dbReference type="EMBL" id="JBBNAG010000012">
    <property type="protein sequence ID" value="KAK9089055.1"/>
    <property type="molecule type" value="Genomic_DNA"/>
</dbReference>
<feature type="compositionally biased region" description="Basic and acidic residues" evidence="1">
    <location>
        <begin position="119"/>
        <end position="147"/>
    </location>
</feature>
<comment type="caution">
    <text evidence="3">The sequence shown here is derived from an EMBL/GenBank/DDBJ whole genome shotgun (WGS) entry which is preliminary data.</text>
</comment>
<protein>
    <submittedName>
        <fullName evidence="3">Uncharacterized protein</fullName>
    </submittedName>
</protein>
<feature type="transmembrane region" description="Helical" evidence="2">
    <location>
        <begin position="168"/>
        <end position="185"/>
    </location>
</feature>
<sequence>MEKEGRREKERESHRERDVAGEGDRWDRLAEGVVVGSSEAISSKQAATSATTTRAIAGAVIAAAIRHAANEQYEPGLLDGKASSKHERRRCSNLRAAKAAVAKRTSDSAQPVARCGWMGERREQRASSGADGRRDARTTPAMRHDSARTATANERAQQQFAAGSSHRCFIVVHCFVMIAIVEIVIDRVGPMASELRYELLSRTPSISPN</sequence>
<gene>
    <name evidence="3" type="ORF">Scep_028137</name>
</gene>
<feature type="region of interest" description="Disordered" evidence="1">
    <location>
        <begin position="1"/>
        <end position="24"/>
    </location>
</feature>
<dbReference type="AlphaFoldDB" id="A0AAP0HN69"/>
<dbReference type="Proteomes" id="UP001419268">
    <property type="component" value="Unassembled WGS sequence"/>
</dbReference>
<accession>A0AAP0HN69</accession>
<keyword evidence="2" id="KW-0472">Membrane</keyword>
<evidence type="ECO:0000256" key="2">
    <source>
        <dbReference type="SAM" id="Phobius"/>
    </source>
</evidence>
<proteinExistence type="predicted"/>
<reference evidence="3 4" key="1">
    <citation type="submission" date="2024-01" db="EMBL/GenBank/DDBJ databases">
        <title>Genome assemblies of Stephania.</title>
        <authorList>
            <person name="Yang L."/>
        </authorList>
    </citation>
    <scope>NUCLEOTIDE SEQUENCE [LARGE SCALE GENOMIC DNA]</scope>
    <source>
        <strain evidence="3">JXDWG</strain>
        <tissue evidence="3">Leaf</tissue>
    </source>
</reference>
<evidence type="ECO:0000313" key="4">
    <source>
        <dbReference type="Proteomes" id="UP001419268"/>
    </source>
</evidence>
<evidence type="ECO:0000313" key="3">
    <source>
        <dbReference type="EMBL" id="KAK9089055.1"/>
    </source>
</evidence>
<keyword evidence="2" id="KW-0812">Transmembrane</keyword>
<name>A0AAP0HN69_9MAGN</name>
<feature type="region of interest" description="Disordered" evidence="1">
    <location>
        <begin position="118"/>
        <end position="153"/>
    </location>
</feature>
<organism evidence="3 4">
    <name type="scientific">Stephania cephalantha</name>
    <dbReference type="NCBI Taxonomy" id="152367"/>
    <lineage>
        <taxon>Eukaryota</taxon>
        <taxon>Viridiplantae</taxon>
        <taxon>Streptophyta</taxon>
        <taxon>Embryophyta</taxon>
        <taxon>Tracheophyta</taxon>
        <taxon>Spermatophyta</taxon>
        <taxon>Magnoliopsida</taxon>
        <taxon>Ranunculales</taxon>
        <taxon>Menispermaceae</taxon>
        <taxon>Menispermoideae</taxon>
        <taxon>Cissampelideae</taxon>
        <taxon>Stephania</taxon>
    </lineage>
</organism>
<keyword evidence="4" id="KW-1185">Reference proteome</keyword>